<gene>
    <name evidence="5" type="ORF">JWS13_24205</name>
</gene>
<dbReference type="PANTHER" id="PTHR43201">
    <property type="entry name" value="ACYL-COA SYNTHETASE"/>
    <property type="match status" value="1"/>
</dbReference>
<dbReference type="Gene3D" id="3.30.300.30">
    <property type="match status" value="1"/>
</dbReference>
<evidence type="ECO:0000313" key="6">
    <source>
        <dbReference type="Proteomes" id="UP000662986"/>
    </source>
</evidence>
<dbReference type="InterPro" id="IPR042099">
    <property type="entry name" value="ANL_N_sf"/>
</dbReference>
<reference evidence="5 6" key="1">
    <citation type="journal article" date="2021" name="Microbiol. Resour. Announc.">
        <title>Complete Genome Sequences of Two Rhodococcus sp. Strains with Large and Linear Chromosomes, Isolated from Apple Rhizosphere.</title>
        <authorList>
            <person name="Benning S."/>
            <person name="Brugnone N."/>
            <person name="Siani R."/>
            <person name="Kublik S."/>
            <person name="Schloter M."/>
            <person name="Rad V."/>
        </authorList>
    </citation>
    <scope>NUCLEOTIDE SEQUENCE [LARGE SCALE GENOMIC DNA]</scope>
    <source>
        <strain evidence="5 6">R79</strain>
    </source>
</reference>
<dbReference type="InterPro" id="IPR020845">
    <property type="entry name" value="AMP-binding_CS"/>
</dbReference>
<dbReference type="Gene3D" id="3.40.50.12780">
    <property type="entry name" value="N-terminal domain of ligase-like"/>
    <property type="match status" value="1"/>
</dbReference>
<evidence type="ECO:0000259" key="4">
    <source>
        <dbReference type="Pfam" id="PF13193"/>
    </source>
</evidence>
<feature type="domain" description="AMP-binding enzyme C-terminal" evidence="4">
    <location>
        <begin position="428"/>
        <end position="496"/>
    </location>
</feature>
<dbReference type="PROSITE" id="PS00455">
    <property type="entry name" value="AMP_BINDING"/>
    <property type="match status" value="1"/>
</dbReference>
<dbReference type="InterPro" id="IPR000873">
    <property type="entry name" value="AMP-dep_synth/lig_dom"/>
</dbReference>
<accession>A0A974W5Q2</accession>
<reference evidence="5 6" key="2">
    <citation type="journal article" date="2022" name="Arch. Microbiol.">
        <title>Rhodococcus pseudokoreensis sp. nov. isolated from the rhizosphere of young M26 apple rootstocks.</title>
        <authorList>
            <person name="Kampfer P."/>
            <person name="Glaeser S.P."/>
            <person name="Blom J."/>
            <person name="Wolf J."/>
            <person name="Benning S."/>
            <person name="Schloter M."/>
            <person name="Neumann-Schaal M."/>
        </authorList>
    </citation>
    <scope>NUCLEOTIDE SEQUENCE [LARGE SCALE GENOMIC DNA]</scope>
    <source>
        <strain evidence="5 6">R79</strain>
    </source>
</reference>
<name>A0A974W5Q2_9NOCA</name>
<dbReference type="Pfam" id="PF13193">
    <property type="entry name" value="AMP-binding_C"/>
    <property type="match status" value="1"/>
</dbReference>
<proteinExistence type="inferred from homology"/>
<evidence type="ECO:0000256" key="2">
    <source>
        <dbReference type="ARBA" id="ARBA00022598"/>
    </source>
</evidence>
<dbReference type="Proteomes" id="UP000662986">
    <property type="component" value="Chromosome"/>
</dbReference>
<dbReference type="EMBL" id="CP070619">
    <property type="protein sequence ID" value="QSE91516.1"/>
    <property type="molecule type" value="Genomic_DNA"/>
</dbReference>
<evidence type="ECO:0000256" key="1">
    <source>
        <dbReference type="ARBA" id="ARBA00006432"/>
    </source>
</evidence>
<feature type="domain" description="AMP-dependent synthetase/ligase" evidence="3">
    <location>
        <begin position="36"/>
        <end position="378"/>
    </location>
</feature>
<protein>
    <submittedName>
        <fullName evidence="5">AMP-binding protein</fullName>
    </submittedName>
</protein>
<dbReference type="RefSeq" id="WP_206007943.1">
    <property type="nucleotide sequence ID" value="NZ_CP070619.1"/>
</dbReference>
<evidence type="ECO:0000313" key="5">
    <source>
        <dbReference type="EMBL" id="QSE91516.1"/>
    </source>
</evidence>
<organism evidence="5 6">
    <name type="scientific">Rhodococcus pseudokoreensis</name>
    <dbReference type="NCBI Taxonomy" id="2811421"/>
    <lineage>
        <taxon>Bacteria</taxon>
        <taxon>Bacillati</taxon>
        <taxon>Actinomycetota</taxon>
        <taxon>Actinomycetes</taxon>
        <taxon>Mycobacteriales</taxon>
        <taxon>Nocardiaceae</taxon>
        <taxon>Rhodococcus</taxon>
    </lineage>
</organism>
<keyword evidence="2" id="KW-0436">Ligase</keyword>
<comment type="similarity">
    <text evidence="1">Belongs to the ATP-dependent AMP-binding enzyme family.</text>
</comment>
<dbReference type="Pfam" id="PF00501">
    <property type="entry name" value="AMP-binding"/>
    <property type="match status" value="1"/>
</dbReference>
<keyword evidence="6" id="KW-1185">Reference proteome</keyword>
<dbReference type="SUPFAM" id="SSF56801">
    <property type="entry name" value="Acetyl-CoA synthetase-like"/>
    <property type="match status" value="1"/>
</dbReference>
<dbReference type="PANTHER" id="PTHR43201:SF5">
    <property type="entry name" value="MEDIUM-CHAIN ACYL-COA LIGASE ACSF2, MITOCHONDRIAL"/>
    <property type="match status" value="1"/>
</dbReference>
<sequence length="536" mass="58190">MGTGHHPAHAAGHPGPAVDYLRRSPVEVLTRSETVSPSAALLITADGTVTVAEFAARARQCASDLLTRFGVRAGDRVAIVGRNSVHRLTWQYGLYWIGAVEVSVNFELKGSMLHHVLTDSDPMLILTDEEFRDEVAAHSTGVPIHEATDPLTPADSVDRAELDRVEASLPGDLLATILYTSGTTGPSKGVMLPLGYFANHAQSIRRMTGLNAGDIGYFALPFFHVDAHIVFPAVVESEAALFIPPRFSVRKFWPDVRSYGCNWTIAVGAMLAAVATVEPPPLEEIPLTRVFGAPIPPEVYEFYEDRLGIPVLSMYGQTEADGVTHETLDVHRRGSAGVACDAFEVTILAPDGRRLPPGETGEICHRPLFPNMTLSGYWRRPDATVKAWRNLWHHTGDLGFLDEDGYLFFKGRMTDSLRRRGENISAYELEAVLRQAPGVADVAAIGVVDQLGGEDEIKALVACEDGAAFDVSGFFDHCEQRLPRYAVPRFVEQVDATVFVRSPGTGVIQKHRLSTAVSGVGIFDRLGQSPATTGGK</sequence>
<evidence type="ECO:0000259" key="3">
    <source>
        <dbReference type="Pfam" id="PF00501"/>
    </source>
</evidence>
<dbReference type="InterPro" id="IPR045851">
    <property type="entry name" value="AMP-bd_C_sf"/>
</dbReference>
<dbReference type="InterPro" id="IPR025110">
    <property type="entry name" value="AMP-bd_C"/>
</dbReference>